<protein>
    <submittedName>
        <fullName evidence="1">Uncharacterized protein</fullName>
    </submittedName>
</protein>
<reference evidence="1 2" key="1">
    <citation type="submission" date="2019-02" db="EMBL/GenBank/DDBJ databases">
        <title>Hyunsoonleella sp., isolated from marine sediment.</title>
        <authorList>
            <person name="Liu B.-T."/>
        </authorList>
    </citation>
    <scope>NUCLEOTIDE SEQUENCE [LARGE SCALE GENOMIC DNA]</scope>
    <source>
        <strain evidence="1 2">T58</strain>
    </source>
</reference>
<dbReference type="RefSeq" id="WP_130964578.1">
    <property type="nucleotide sequence ID" value="NZ_SIRT01000009.1"/>
</dbReference>
<evidence type="ECO:0000313" key="2">
    <source>
        <dbReference type="Proteomes" id="UP000291142"/>
    </source>
</evidence>
<evidence type="ECO:0000313" key="1">
    <source>
        <dbReference type="EMBL" id="TBN02624.1"/>
    </source>
</evidence>
<dbReference type="Proteomes" id="UP000291142">
    <property type="component" value="Unassembled WGS sequence"/>
</dbReference>
<organism evidence="1 2">
    <name type="scientific">Hyunsoonleella flava</name>
    <dbReference type="NCBI Taxonomy" id="2527939"/>
    <lineage>
        <taxon>Bacteria</taxon>
        <taxon>Pseudomonadati</taxon>
        <taxon>Bacteroidota</taxon>
        <taxon>Flavobacteriia</taxon>
        <taxon>Flavobacteriales</taxon>
        <taxon>Flavobacteriaceae</taxon>
    </lineage>
</organism>
<dbReference type="OrthoDB" id="1425427at2"/>
<proteinExistence type="predicted"/>
<name>A0A4Q9FHP6_9FLAO</name>
<dbReference type="AlphaFoldDB" id="A0A4Q9FHP6"/>
<sequence>MKFYCIYILIFSIFFNCSEKDINWKTERNAIIFFGSEPKEEKFILTFNRNGDSLNCRYVNHIDSSKVISIRKIKDSLFFGFEKFTNRNRKSFSSKRLNNLKFEFYNLKDPLVDGTGPILYNEEYGLLAIHNVYGPTIIFLKEKDDILIEKVMKVLND</sequence>
<accession>A0A4Q9FHP6</accession>
<keyword evidence="2" id="KW-1185">Reference proteome</keyword>
<comment type="caution">
    <text evidence="1">The sequence shown here is derived from an EMBL/GenBank/DDBJ whole genome shotgun (WGS) entry which is preliminary data.</text>
</comment>
<gene>
    <name evidence="1" type="ORF">EYD45_10855</name>
</gene>
<dbReference type="EMBL" id="SIRT01000009">
    <property type="protein sequence ID" value="TBN02624.1"/>
    <property type="molecule type" value="Genomic_DNA"/>
</dbReference>